<evidence type="ECO:0000256" key="1">
    <source>
        <dbReference type="ARBA" id="ARBA00006484"/>
    </source>
</evidence>
<comment type="similarity">
    <text evidence="1">Belongs to the short-chain dehydrogenases/reductases (SDR) family.</text>
</comment>
<evidence type="ECO:0000313" key="3">
    <source>
        <dbReference type="EMBL" id="RAJ77589.1"/>
    </source>
</evidence>
<protein>
    <submittedName>
        <fullName evidence="3">NAD(P)-dependent dehydrogenase (Short-subunit alcohol dehydrogenase family)</fullName>
    </submittedName>
</protein>
<keyword evidence="2" id="KW-0560">Oxidoreductase</keyword>
<sequence>MKILIVGAGGAIGKIVTAALKEHEVITVGRNTGTIMADISSETAVENLFKQVSNIDAVICTAGDSATDNLSAMNKAQFMVGIQQKLWPQINLVLAGMQYLNDNGSFTLISGKMGELPVKGSSGKAFVNGAINSFVMAAAQEMPRGIRLNVISPSKVSDIGGDELTEAYVRCLETAINGKIIRIGYNNKR</sequence>
<reference evidence="3 4" key="1">
    <citation type="submission" date="2018-06" db="EMBL/GenBank/DDBJ databases">
        <title>Genomic Encyclopedia of Archaeal and Bacterial Type Strains, Phase II (KMG-II): from individual species to whole genera.</title>
        <authorList>
            <person name="Goeker M."/>
        </authorList>
    </citation>
    <scope>NUCLEOTIDE SEQUENCE [LARGE SCALE GENOMIC DNA]</scope>
    <source>
        <strain evidence="3 4">DSM 29821</strain>
    </source>
</reference>
<evidence type="ECO:0000313" key="4">
    <source>
        <dbReference type="Proteomes" id="UP000249819"/>
    </source>
</evidence>
<dbReference type="PANTHER" id="PTHR43477:SF1">
    <property type="entry name" value="DIHYDROANTICAPSIN 7-DEHYDROGENASE"/>
    <property type="match status" value="1"/>
</dbReference>
<dbReference type="InterPro" id="IPR002347">
    <property type="entry name" value="SDR_fam"/>
</dbReference>
<dbReference type="OrthoDB" id="9787486at2"/>
<dbReference type="RefSeq" id="WP_111594165.1">
    <property type="nucleotide sequence ID" value="NZ_QLMA01000007.1"/>
</dbReference>
<organism evidence="3 4">
    <name type="scientific">Chitinophaga dinghuensis</name>
    <dbReference type="NCBI Taxonomy" id="1539050"/>
    <lineage>
        <taxon>Bacteria</taxon>
        <taxon>Pseudomonadati</taxon>
        <taxon>Bacteroidota</taxon>
        <taxon>Chitinophagia</taxon>
        <taxon>Chitinophagales</taxon>
        <taxon>Chitinophagaceae</taxon>
        <taxon>Chitinophaga</taxon>
    </lineage>
</organism>
<dbReference type="Gene3D" id="3.40.50.720">
    <property type="entry name" value="NAD(P)-binding Rossmann-like Domain"/>
    <property type="match status" value="1"/>
</dbReference>
<dbReference type="PANTHER" id="PTHR43477">
    <property type="entry name" value="DIHYDROANTICAPSIN 7-DEHYDROGENASE"/>
    <property type="match status" value="1"/>
</dbReference>
<dbReference type="Proteomes" id="UP000249819">
    <property type="component" value="Unassembled WGS sequence"/>
</dbReference>
<keyword evidence="4" id="KW-1185">Reference proteome</keyword>
<comment type="caution">
    <text evidence="3">The sequence shown here is derived from an EMBL/GenBank/DDBJ whole genome shotgun (WGS) entry which is preliminary data.</text>
</comment>
<proteinExistence type="inferred from homology"/>
<dbReference type="NCBIfam" id="NF005754">
    <property type="entry name" value="PRK07578.1"/>
    <property type="match status" value="1"/>
</dbReference>
<dbReference type="Pfam" id="PF13561">
    <property type="entry name" value="adh_short_C2"/>
    <property type="match status" value="1"/>
</dbReference>
<dbReference type="AlphaFoldDB" id="A0A327VU86"/>
<dbReference type="InterPro" id="IPR036291">
    <property type="entry name" value="NAD(P)-bd_dom_sf"/>
</dbReference>
<name>A0A327VU86_9BACT</name>
<dbReference type="InterPro" id="IPR051122">
    <property type="entry name" value="SDR_DHRS6-like"/>
</dbReference>
<dbReference type="SUPFAM" id="SSF51735">
    <property type="entry name" value="NAD(P)-binding Rossmann-fold domains"/>
    <property type="match status" value="1"/>
</dbReference>
<dbReference type="CDD" id="cd11731">
    <property type="entry name" value="Lin1944_like_SDR_c"/>
    <property type="match status" value="1"/>
</dbReference>
<gene>
    <name evidence="3" type="ORF">CLV59_107356</name>
</gene>
<evidence type="ECO:0000256" key="2">
    <source>
        <dbReference type="ARBA" id="ARBA00023002"/>
    </source>
</evidence>
<dbReference type="GO" id="GO:0016491">
    <property type="term" value="F:oxidoreductase activity"/>
    <property type="evidence" value="ECO:0007669"/>
    <property type="project" value="UniProtKB-KW"/>
</dbReference>
<accession>A0A327VU86</accession>
<dbReference type="EMBL" id="QLMA01000007">
    <property type="protein sequence ID" value="RAJ77589.1"/>
    <property type="molecule type" value="Genomic_DNA"/>
</dbReference>